<dbReference type="ExpressionAtlas" id="A0A2K3D390">
    <property type="expression patterns" value="baseline"/>
</dbReference>
<keyword evidence="8" id="KW-1185">Reference proteome</keyword>
<dbReference type="GO" id="GO:0005794">
    <property type="term" value="C:Golgi apparatus"/>
    <property type="evidence" value="ECO:0000318"/>
    <property type="project" value="GO_Central"/>
</dbReference>
<reference evidence="7 8" key="1">
    <citation type="journal article" date="2007" name="Science">
        <title>The Chlamydomonas genome reveals the evolution of key animal and plant functions.</title>
        <authorList>
            <person name="Merchant S.S."/>
            <person name="Prochnik S.E."/>
            <person name="Vallon O."/>
            <person name="Harris E.H."/>
            <person name="Karpowicz S.J."/>
            <person name="Witman G.B."/>
            <person name="Terry A."/>
            <person name="Salamov A."/>
            <person name="Fritz-Laylin L.K."/>
            <person name="Marechal-Drouard L."/>
            <person name="Marshall W.F."/>
            <person name="Qu L.H."/>
            <person name="Nelson D.R."/>
            <person name="Sanderfoot A.A."/>
            <person name="Spalding M.H."/>
            <person name="Kapitonov V.V."/>
            <person name="Ren Q."/>
            <person name="Ferris P."/>
            <person name="Lindquist E."/>
            <person name="Shapiro H."/>
            <person name="Lucas S.M."/>
            <person name="Grimwood J."/>
            <person name="Schmutz J."/>
            <person name="Cardol P."/>
            <person name="Cerutti H."/>
            <person name="Chanfreau G."/>
            <person name="Chen C.L."/>
            <person name="Cognat V."/>
            <person name="Croft M.T."/>
            <person name="Dent R."/>
            <person name="Dutcher S."/>
            <person name="Fernandez E."/>
            <person name="Fukuzawa H."/>
            <person name="Gonzalez-Ballester D."/>
            <person name="Gonzalez-Halphen D."/>
            <person name="Hallmann A."/>
            <person name="Hanikenne M."/>
            <person name="Hippler M."/>
            <person name="Inwood W."/>
            <person name="Jabbari K."/>
            <person name="Kalanon M."/>
            <person name="Kuras R."/>
            <person name="Lefebvre P.A."/>
            <person name="Lemaire S.D."/>
            <person name="Lobanov A.V."/>
            <person name="Lohr M."/>
            <person name="Manuell A."/>
            <person name="Meier I."/>
            <person name="Mets L."/>
            <person name="Mittag M."/>
            <person name="Mittelmeier T."/>
            <person name="Moroney J.V."/>
            <person name="Moseley J."/>
            <person name="Napoli C."/>
            <person name="Nedelcu A.M."/>
            <person name="Niyogi K."/>
            <person name="Novoselov S.V."/>
            <person name="Paulsen I.T."/>
            <person name="Pazour G."/>
            <person name="Purton S."/>
            <person name="Ral J.P."/>
            <person name="Riano-Pachon D.M."/>
            <person name="Riekhof W."/>
            <person name="Rymarquis L."/>
            <person name="Schroda M."/>
            <person name="Stern D."/>
            <person name="Umen J."/>
            <person name="Willows R."/>
            <person name="Wilson N."/>
            <person name="Zimmer S.L."/>
            <person name="Allmer J."/>
            <person name="Balk J."/>
            <person name="Bisova K."/>
            <person name="Chen C.J."/>
            <person name="Elias M."/>
            <person name="Gendler K."/>
            <person name="Hauser C."/>
            <person name="Lamb M.R."/>
            <person name="Ledford H."/>
            <person name="Long J.C."/>
            <person name="Minagawa J."/>
            <person name="Page M.D."/>
            <person name="Pan J."/>
            <person name="Pootakham W."/>
            <person name="Roje S."/>
            <person name="Rose A."/>
            <person name="Stahlberg E."/>
            <person name="Terauchi A.M."/>
            <person name="Yang P."/>
            <person name="Ball S."/>
            <person name="Bowler C."/>
            <person name="Dieckmann C.L."/>
            <person name="Gladyshev V.N."/>
            <person name="Green P."/>
            <person name="Jorgensen R."/>
            <person name="Mayfield S."/>
            <person name="Mueller-Roeber B."/>
            <person name="Rajamani S."/>
            <person name="Sayre R.T."/>
            <person name="Brokstein P."/>
            <person name="Dubchak I."/>
            <person name="Goodstein D."/>
            <person name="Hornick L."/>
            <person name="Huang Y.W."/>
            <person name="Jhaveri J."/>
            <person name="Luo Y."/>
            <person name="Martinez D."/>
            <person name="Ngau W.C."/>
            <person name="Otillar B."/>
            <person name="Poliakov A."/>
            <person name="Porter A."/>
            <person name="Szajkowski L."/>
            <person name="Werner G."/>
            <person name="Zhou K."/>
            <person name="Grigoriev I.V."/>
            <person name="Rokhsar D.S."/>
            <person name="Grossman A.R."/>
        </authorList>
    </citation>
    <scope>NUCLEOTIDE SEQUENCE [LARGE SCALE GENOMIC DNA]</scope>
    <source>
        <strain evidence="8">CC-503</strain>
    </source>
</reference>
<dbReference type="KEGG" id="cre:CHLRE_12g501000v5"/>
<name>A0A2K3D390_CHLRE</name>
<feature type="transmembrane region" description="Helical" evidence="5">
    <location>
        <begin position="143"/>
        <end position="160"/>
    </location>
</feature>
<dbReference type="Proteomes" id="UP000006906">
    <property type="component" value="Chromosome 12"/>
</dbReference>
<feature type="transmembrane region" description="Helical" evidence="5">
    <location>
        <begin position="180"/>
        <end position="201"/>
    </location>
</feature>
<dbReference type="AlphaFoldDB" id="A0A2K3D390"/>
<evidence type="ECO:0000313" key="7">
    <source>
        <dbReference type="EMBL" id="PNW74996.1"/>
    </source>
</evidence>
<dbReference type="PaxDb" id="3055-EDP05225"/>
<feature type="domain" description="Sugar phosphate transporter" evidence="6">
    <location>
        <begin position="24"/>
        <end position="252"/>
    </location>
</feature>
<evidence type="ECO:0000256" key="5">
    <source>
        <dbReference type="SAM" id="Phobius"/>
    </source>
</evidence>
<organism evidence="7 8">
    <name type="scientific">Chlamydomonas reinhardtii</name>
    <name type="common">Chlamydomonas smithii</name>
    <dbReference type="NCBI Taxonomy" id="3055"/>
    <lineage>
        <taxon>Eukaryota</taxon>
        <taxon>Viridiplantae</taxon>
        <taxon>Chlorophyta</taxon>
        <taxon>core chlorophytes</taxon>
        <taxon>Chlorophyceae</taxon>
        <taxon>CS clade</taxon>
        <taxon>Chlamydomonadales</taxon>
        <taxon>Chlamydomonadaceae</taxon>
        <taxon>Chlamydomonas</taxon>
    </lineage>
</organism>
<protein>
    <recommendedName>
        <fullName evidence="6">Sugar phosphate transporter domain-containing protein</fullName>
    </recommendedName>
</protein>
<accession>A0A2K3D390</accession>
<sequence length="302" mass="31443">MVACVSIGGLSSVLGVTPLKLVKSWQQFLKIVVLAAVFCLTVVLGNVSLAFIPVSFNQAIGSTTPFFTAILAFTMQGQREVPLTYASLIPIMLGVIVASGGEPAFNVIGFTCCLAATALRALKSVLQSMLMSDPAEKLDPMSLLLYMSGVSVTFLLPMAVALEPTSFREASALVAASPSFLYWLIGNSCLAYFVNLTNFLVTKFTSALTLQVLGNAKGVVAAGVSVAVFRNTVTVQGCLGYAITVGGVFLYSESKRRAKAAAAAVAPAGAARAGDVEAKGEREPLLMSGSATQANGKTFFRG</sequence>
<dbReference type="GeneID" id="5716387"/>
<dbReference type="FunCoup" id="A0A2K3D390">
    <property type="interactions" value="1024"/>
</dbReference>
<feature type="transmembrane region" description="Helical" evidence="5">
    <location>
        <begin position="208"/>
        <end position="227"/>
    </location>
</feature>
<evidence type="ECO:0000256" key="4">
    <source>
        <dbReference type="ARBA" id="ARBA00023136"/>
    </source>
</evidence>
<evidence type="ECO:0000259" key="6">
    <source>
        <dbReference type="Pfam" id="PF03151"/>
    </source>
</evidence>
<evidence type="ECO:0000256" key="1">
    <source>
        <dbReference type="ARBA" id="ARBA00004141"/>
    </source>
</evidence>
<evidence type="ECO:0000313" key="8">
    <source>
        <dbReference type="Proteomes" id="UP000006906"/>
    </source>
</evidence>
<feature type="transmembrane region" description="Helical" evidence="5">
    <location>
        <begin position="31"/>
        <end position="52"/>
    </location>
</feature>
<evidence type="ECO:0000256" key="3">
    <source>
        <dbReference type="ARBA" id="ARBA00022989"/>
    </source>
</evidence>
<dbReference type="GO" id="GO:0016020">
    <property type="term" value="C:membrane"/>
    <property type="evidence" value="ECO:0007669"/>
    <property type="project" value="UniProtKB-SubCell"/>
</dbReference>
<dbReference type="STRING" id="3055.A0A2K3D390"/>
<dbReference type="Gramene" id="PNW74996">
    <property type="protein sequence ID" value="PNW74996"/>
    <property type="gene ID" value="CHLRE_12g501000v5"/>
</dbReference>
<comment type="subcellular location">
    <subcellularLocation>
        <location evidence="1">Membrane</location>
        <topology evidence="1">Multi-pass membrane protein</topology>
    </subcellularLocation>
</comment>
<dbReference type="GO" id="GO:0015297">
    <property type="term" value="F:antiporter activity"/>
    <property type="evidence" value="ECO:0000318"/>
    <property type="project" value="GO_Central"/>
</dbReference>
<feature type="transmembrane region" description="Helical" evidence="5">
    <location>
        <begin position="233"/>
        <end position="251"/>
    </location>
</feature>
<dbReference type="InterPro" id="IPR050186">
    <property type="entry name" value="TPT_transporter"/>
</dbReference>
<keyword evidence="4 5" id="KW-0472">Membrane</keyword>
<proteinExistence type="predicted"/>
<dbReference type="OMA" id="CHMAACA"/>
<keyword evidence="2 5" id="KW-0812">Transmembrane</keyword>
<dbReference type="InParanoid" id="A0A2K3D390"/>
<dbReference type="Pfam" id="PF03151">
    <property type="entry name" value="TPT"/>
    <property type="match status" value="1"/>
</dbReference>
<dbReference type="OrthoDB" id="10261634at2759"/>
<dbReference type="EMBL" id="CM008973">
    <property type="protein sequence ID" value="PNW74996.1"/>
    <property type="molecule type" value="Genomic_DNA"/>
</dbReference>
<gene>
    <name evidence="7" type="ORF">CHLRE_12g501000v5</name>
</gene>
<dbReference type="GO" id="GO:0055085">
    <property type="term" value="P:transmembrane transport"/>
    <property type="evidence" value="ECO:0000318"/>
    <property type="project" value="GO_Central"/>
</dbReference>
<feature type="transmembrane region" description="Helical" evidence="5">
    <location>
        <begin position="104"/>
        <end position="122"/>
    </location>
</feature>
<dbReference type="InterPro" id="IPR037185">
    <property type="entry name" value="EmrE-like"/>
</dbReference>
<evidence type="ECO:0000256" key="2">
    <source>
        <dbReference type="ARBA" id="ARBA00022692"/>
    </source>
</evidence>
<dbReference type="RefSeq" id="XP_001690779.2">
    <property type="nucleotide sequence ID" value="XM_001690727.3"/>
</dbReference>
<dbReference type="InterPro" id="IPR004853">
    <property type="entry name" value="Sugar_P_trans_dom"/>
</dbReference>
<dbReference type="SUPFAM" id="SSF103481">
    <property type="entry name" value="Multidrug resistance efflux transporter EmrE"/>
    <property type="match status" value="1"/>
</dbReference>
<keyword evidence="3 5" id="KW-1133">Transmembrane helix</keyword>
<feature type="transmembrane region" description="Helical" evidence="5">
    <location>
        <begin position="81"/>
        <end position="98"/>
    </location>
</feature>
<dbReference type="PANTHER" id="PTHR11132">
    <property type="entry name" value="SOLUTE CARRIER FAMILY 35"/>
    <property type="match status" value="1"/>
</dbReference>